<dbReference type="Proteomes" id="UP000834106">
    <property type="component" value="Chromosome 9"/>
</dbReference>
<feature type="domain" description="K+ potassium transporter integral membrane" evidence="2">
    <location>
        <begin position="14"/>
        <end position="48"/>
    </location>
</feature>
<evidence type="ECO:0000259" key="3">
    <source>
        <dbReference type="Pfam" id="PF04539"/>
    </source>
</evidence>
<dbReference type="GO" id="GO:0003700">
    <property type="term" value="F:DNA-binding transcription factor activity"/>
    <property type="evidence" value="ECO:0007669"/>
    <property type="project" value="InterPro"/>
</dbReference>
<dbReference type="InterPro" id="IPR007624">
    <property type="entry name" value="RNA_pol_sigma70_r3"/>
</dbReference>
<evidence type="ECO:0000259" key="2">
    <source>
        <dbReference type="Pfam" id="PF02705"/>
    </source>
</evidence>
<accession>A0AAD1ZDU5</accession>
<dbReference type="AlphaFoldDB" id="A0AAD1ZDU5"/>
<name>A0AAD1ZDU5_9LAMI</name>
<keyword evidence="1" id="KW-1133">Transmembrane helix</keyword>
<proteinExistence type="predicted"/>
<dbReference type="InterPro" id="IPR053951">
    <property type="entry name" value="K_trans_N"/>
</dbReference>
<evidence type="ECO:0000313" key="5">
    <source>
        <dbReference type="Proteomes" id="UP000834106"/>
    </source>
</evidence>
<feature type="domain" description="RNA polymerase sigma-70 region 3" evidence="3">
    <location>
        <begin position="52"/>
        <end position="112"/>
    </location>
</feature>
<dbReference type="Pfam" id="PF04539">
    <property type="entry name" value="Sigma70_r3"/>
    <property type="match status" value="1"/>
</dbReference>
<evidence type="ECO:0000313" key="4">
    <source>
        <dbReference type="EMBL" id="CAI9767705.1"/>
    </source>
</evidence>
<dbReference type="EMBL" id="OU503044">
    <property type="protein sequence ID" value="CAI9767705.1"/>
    <property type="molecule type" value="Genomic_DNA"/>
</dbReference>
<gene>
    <name evidence="4" type="ORF">FPE_LOCUS15135</name>
</gene>
<evidence type="ECO:0000256" key="1">
    <source>
        <dbReference type="SAM" id="Phobius"/>
    </source>
</evidence>
<keyword evidence="1" id="KW-0472">Membrane</keyword>
<organism evidence="4 5">
    <name type="scientific">Fraxinus pennsylvanica</name>
    <dbReference type="NCBI Taxonomy" id="56036"/>
    <lineage>
        <taxon>Eukaryota</taxon>
        <taxon>Viridiplantae</taxon>
        <taxon>Streptophyta</taxon>
        <taxon>Embryophyta</taxon>
        <taxon>Tracheophyta</taxon>
        <taxon>Spermatophyta</taxon>
        <taxon>Magnoliopsida</taxon>
        <taxon>eudicotyledons</taxon>
        <taxon>Gunneridae</taxon>
        <taxon>Pentapetalae</taxon>
        <taxon>asterids</taxon>
        <taxon>lamiids</taxon>
        <taxon>Lamiales</taxon>
        <taxon>Oleaceae</taxon>
        <taxon>Oleeae</taxon>
        <taxon>Fraxinus</taxon>
    </lineage>
</organism>
<dbReference type="GO" id="GO:0006352">
    <property type="term" value="P:DNA-templated transcription initiation"/>
    <property type="evidence" value="ECO:0007669"/>
    <property type="project" value="InterPro"/>
</dbReference>
<keyword evidence="1" id="KW-0812">Transmembrane</keyword>
<sequence length="129" mass="14367">MIMVMGFTNLYHQASAVYWPLFAIAALEAIVASLSLISATFSVIKQSVVRTEINWAKLELLFELQRTPTDEERVGISPKRYHKVKRVSKPIISLDSQHLLTQEELINGITDVDGVEGDKGGNLLFSGLH</sequence>
<keyword evidence="5" id="KW-1185">Reference proteome</keyword>
<dbReference type="Pfam" id="PF02705">
    <property type="entry name" value="K_trans"/>
    <property type="match status" value="1"/>
</dbReference>
<protein>
    <submittedName>
        <fullName evidence="4">Uncharacterized protein</fullName>
    </submittedName>
</protein>
<reference evidence="4" key="1">
    <citation type="submission" date="2023-05" db="EMBL/GenBank/DDBJ databases">
        <authorList>
            <person name="Huff M."/>
        </authorList>
    </citation>
    <scope>NUCLEOTIDE SEQUENCE</scope>
</reference>
<feature type="transmembrane region" description="Helical" evidence="1">
    <location>
        <begin position="20"/>
        <end position="44"/>
    </location>
</feature>